<dbReference type="Proteomes" id="UP000808337">
    <property type="component" value="Unassembled WGS sequence"/>
</dbReference>
<dbReference type="AlphaFoldDB" id="A0A9D7XPS5"/>
<sequence>MTEVFNGKIPFTYFNQILYFTNPILGYGYSWSNLGLWRTEDGGLVWQLILFRHKLLSGITFSLIPKQDGPVMIMELFNIQTDGMESFVKRIVKGQV</sequence>
<gene>
    <name evidence="1" type="ORF">IPP15_21135</name>
</gene>
<accession>A0A9D7XPS5</accession>
<reference evidence="1 2" key="1">
    <citation type="submission" date="2020-10" db="EMBL/GenBank/DDBJ databases">
        <title>Connecting structure to function with the recovery of over 1000 high-quality activated sludge metagenome-assembled genomes encoding full-length rRNA genes using long-read sequencing.</title>
        <authorList>
            <person name="Singleton C.M."/>
            <person name="Petriglieri F."/>
            <person name="Kristensen J.M."/>
            <person name="Kirkegaard R.H."/>
            <person name="Michaelsen T.Y."/>
            <person name="Andersen M.H."/>
            <person name="Karst S.M."/>
            <person name="Dueholm M.S."/>
            <person name="Nielsen P.H."/>
            <person name="Albertsen M."/>
        </authorList>
    </citation>
    <scope>NUCLEOTIDE SEQUENCE [LARGE SCALE GENOMIC DNA]</scope>
    <source>
        <strain evidence="1">Ribe_18-Q3-R11-54_MAXAC.273</strain>
    </source>
</reference>
<comment type="caution">
    <text evidence="1">The sequence shown here is derived from an EMBL/GenBank/DDBJ whole genome shotgun (WGS) entry which is preliminary data.</text>
</comment>
<proteinExistence type="predicted"/>
<protein>
    <submittedName>
        <fullName evidence="1">Uncharacterized protein</fullName>
    </submittedName>
</protein>
<evidence type="ECO:0000313" key="2">
    <source>
        <dbReference type="Proteomes" id="UP000808337"/>
    </source>
</evidence>
<evidence type="ECO:0000313" key="1">
    <source>
        <dbReference type="EMBL" id="MBK9984834.1"/>
    </source>
</evidence>
<name>A0A9D7XPS5_9BACT</name>
<dbReference type="EMBL" id="JADKGY010000031">
    <property type="protein sequence ID" value="MBK9984834.1"/>
    <property type="molecule type" value="Genomic_DNA"/>
</dbReference>
<organism evidence="1 2">
    <name type="scientific">Candidatus Opimibacter skivensis</name>
    <dbReference type="NCBI Taxonomy" id="2982028"/>
    <lineage>
        <taxon>Bacteria</taxon>
        <taxon>Pseudomonadati</taxon>
        <taxon>Bacteroidota</taxon>
        <taxon>Saprospiria</taxon>
        <taxon>Saprospirales</taxon>
        <taxon>Saprospiraceae</taxon>
        <taxon>Candidatus Opimibacter</taxon>
    </lineage>
</organism>